<reference evidence="1 2" key="1">
    <citation type="journal article" date="2018" name="Front. Plant Sci.">
        <title>Red Clover (Trifolium pratense) and Zigzag Clover (T. medium) - A Picture of Genomic Similarities and Differences.</title>
        <authorList>
            <person name="Dluhosova J."/>
            <person name="Istvanek J."/>
            <person name="Nedelnik J."/>
            <person name="Repkova J."/>
        </authorList>
    </citation>
    <scope>NUCLEOTIDE SEQUENCE [LARGE SCALE GENOMIC DNA]</scope>
    <source>
        <strain evidence="2">cv. 10/8</strain>
        <tissue evidence="1">Leaf</tissue>
    </source>
</reference>
<feature type="non-terminal residue" evidence="1">
    <location>
        <position position="1"/>
    </location>
</feature>
<evidence type="ECO:0000313" key="2">
    <source>
        <dbReference type="Proteomes" id="UP000265520"/>
    </source>
</evidence>
<organism evidence="1 2">
    <name type="scientific">Trifolium medium</name>
    <dbReference type="NCBI Taxonomy" id="97028"/>
    <lineage>
        <taxon>Eukaryota</taxon>
        <taxon>Viridiplantae</taxon>
        <taxon>Streptophyta</taxon>
        <taxon>Embryophyta</taxon>
        <taxon>Tracheophyta</taxon>
        <taxon>Spermatophyta</taxon>
        <taxon>Magnoliopsida</taxon>
        <taxon>eudicotyledons</taxon>
        <taxon>Gunneridae</taxon>
        <taxon>Pentapetalae</taxon>
        <taxon>rosids</taxon>
        <taxon>fabids</taxon>
        <taxon>Fabales</taxon>
        <taxon>Fabaceae</taxon>
        <taxon>Papilionoideae</taxon>
        <taxon>50 kb inversion clade</taxon>
        <taxon>NPAAA clade</taxon>
        <taxon>Hologalegina</taxon>
        <taxon>IRL clade</taxon>
        <taxon>Trifolieae</taxon>
        <taxon>Trifolium</taxon>
    </lineage>
</organism>
<accession>A0A392VMG7</accession>
<evidence type="ECO:0000313" key="1">
    <source>
        <dbReference type="EMBL" id="MCI88589.1"/>
    </source>
</evidence>
<protein>
    <submittedName>
        <fullName evidence="1">Uncharacterized protein</fullName>
    </submittedName>
</protein>
<dbReference type="EMBL" id="LXQA011197104">
    <property type="protein sequence ID" value="MCI88589.1"/>
    <property type="molecule type" value="Genomic_DNA"/>
</dbReference>
<comment type="caution">
    <text evidence="1">The sequence shown here is derived from an EMBL/GenBank/DDBJ whole genome shotgun (WGS) entry which is preliminary data.</text>
</comment>
<dbReference type="AlphaFoldDB" id="A0A392VMG7"/>
<keyword evidence="2" id="KW-1185">Reference proteome</keyword>
<name>A0A392VMG7_9FABA</name>
<proteinExistence type="predicted"/>
<sequence length="46" mass="5011">DVDAGFMRDGNACWGMIVRDCPGCVKRKLSDCAGLCCGFRTKIKGR</sequence>
<dbReference type="Proteomes" id="UP000265520">
    <property type="component" value="Unassembled WGS sequence"/>
</dbReference>